<dbReference type="InterPro" id="IPR051553">
    <property type="entry name" value="Ran_GTPase-activating"/>
</dbReference>
<dbReference type="Proteomes" id="UP001583172">
    <property type="component" value="Unassembled WGS sequence"/>
</dbReference>
<reference evidence="2 3" key="1">
    <citation type="journal article" date="2024" name="Commun. Biol.">
        <title>Comparative genomic analysis of thermophilic fungi reveals convergent evolutionary adaptations and gene losses.</title>
        <authorList>
            <person name="Steindorff A.S."/>
            <person name="Aguilar-Pontes M.V."/>
            <person name="Robinson A.J."/>
            <person name="Andreopoulos B."/>
            <person name="LaButti K."/>
            <person name="Kuo A."/>
            <person name="Mondo S."/>
            <person name="Riley R."/>
            <person name="Otillar R."/>
            <person name="Haridas S."/>
            <person name="Lipzen A."/>
            <person name="Grimwood J."/>
            <person name="Schmutz J."/>
            <person name="Clum A."/>
            <person name="Reid I.D."/>
            <person name="Moisan M.C."/>
            <person name="Butler G."/>
            <person name="Nguyen T.T.M."/>
            <person name="Dewar K."/>
            <person name="Conant G."/>
            <person name="Drula E."/>
            <person name="Henrissat B."/>
            <person name="Hansel C."/>
            <person name="Singer S."/>
            <person name="Hutchinson M.I."/>
            <person name="de Vries R.P."/>
            <person name="Natvig D.O."/>
            <person name="Powell A.J."/>
            <person name="Tsang A."/>
            <person name="Grigoriev I.V."/>
        </authorList>
    </citation>
    <scope>NUCLEOTIDE SEQUENCE [LARGE SCALE GENOMIC DNA]</scope>
    <source>
        <strain evidence="2 3">CBS 620.91</strain>
    </source>
</reference>
<feature type="repeat" description="RCC1" evidence="1">
    <location>
        <begin position="206"/>
        <end position="278"/>
    </location>
</feature>
<dbReference type="EMBL" id="JAZGSY010000067">
    <property type="protein sequence ID" value="KAL1841682.1"/>
    <property type="molecule type" value="Genomic_DNA"/>
</dbReference>
<accession>A0ABR3VJB6</accession>
<feature type="repeat" description="RCC1" evidence="1">
    <location>
        <begin position="279"/>
        <end position="334"/>
    </location>
</feature>
<organism evidence="2 3">
    <name type="scientific">Humicola insolens</name>
    <name type="common">Soft-rot fungus</name>
    <dbReference type="NCBI Taxonomy" id="85995"/>
    <lineage>
        <taxon>Eukaryota</taxon>
        <taxon>Fungi</taxon>
        <taxon>Dikarya</taxon>
        <taxon>Ascomycota</taxon>
        <taxon>Pezizomycotina</taxon>
        <taxon>Sordariomycetes</taxon>
        <taxon>Sordariomycetidae</taxon>
        <taxon>Sordariales</taxon>
        <taxon>Chaetomiaceae</taxon>
        <taxon>Mycothermus</taxon>
    </lineage>
</organism>
<sequence length="341" mass="36339">MPLYATGFNPWGQLQFRVSSSDSELDEPDDLSSFTCVLADEGIRRVRASLSYTQVDLENGETRIAGMVPRNHQVLRAADQQTYATFAEASNGTVVIHDGQDALRQYPSISDLISNATPSSIFPNYPATTQIVAYATGFAALDPSTGRVWTWGDERYSACLGRDVNHESPATAPHLLTDLLDLPTGLITKLAASPSGYILAALTAGGDLYCWGDAARSGAALHSSLHLSYNDGAPVPVVISPAEHDDNNNNDNNNDTGIEKDVVDVAVGDAHLVALTADGEVYVLGDNSSGQLGLPGRAAAREWMRVELDGVLESGKKVTSVVAGPRSSLLVVERRIQDVSE</sequence>
<evidence type="ECO:0000256" key="1">
    <source>
        <dbReference type="PROSITE-ProRule" id="PRU00235"/>
    </source>
</evidence>
<gene>
    <name evidence="2" type="ORF">VTJ49DRAFT_6721</name>
</gene>
<evidence type="ECO:0000313" key="3">
    <source>
        <dbReference type="Proteomes" id="UP001583172"/>
    </source>
</evidence>
<dbReference type="PROSITE" id="PS50012">
    <property type="entry name" value="RCC1_3"/>
    <property type="match status" value="2"/>
</dbReference>
<dbReference type="InterPro" id="IPR009091">
    <property type="entry name" value="RCC1/BLIP-II"/>
</dbReference>
<protein>
    <submittedName>
        <fullName evidence="2">Uncharacterized protein</fullName>
    </submittedName>
</protein>
<dbReference type="PANTHER" id="PTHR45982">
    <property type="entry name" value="REGULATOR OF CHROMOSOME CONDENSATION"/>
    <property type="match status" value="1"/>
</dbReference>
<keyword evidence="3" id="KW-1185">Reference proteome</keyword>
<dbReference type="Pfam" id="PF13540">
    <property type="entry name" value="RCC1_2"/>
    <property type="match status" value="1"/>
</dbReference>
<dbReference type="PANTHER" id="PTHR45982:SF1">
    <property type="entry name" value="REGULATOR OF CHROMOSOME CONDENSATION"/>
    <property type="match status" value="1"/>
</dbReference>
<name>A0ABR3VJB6_HUMIN</name>
<comment type="caution">
    <text evidence="2">The sequence shown here is derived from an EMBL/GenBank/DDBJ whole genome shotgun (WGS) entry which is preliminary data.</text>
</comment>
<evidence type="ECO:0000313" key="2">
    <source>
        <dbReference type="EMBL" id="KAL1841682.1"/>
    </source>
</evidence>
<dbReference type="SUPFAM" id="SSF50985">
    <property type="entry name" value="RCC1/BLIP-II"/>
    <property type="match status" value="1"/>
</dbReference>
<dbReference type="Gene3D" id="2.130.10.30">
    <property type="entry name" value="Regulator of chromosome condensation 1/beta-lactamase-inhibitor protein II"/>
    <property type="match status" value="1"/>
</dbReference>
<dbReference type="InterPro" id="IPR000408">
    <property type="entry name" value="Reg_chr_condens"/>
</dbReference>
<proteinExistence type="predicted"/>